<dbReference type="EMBL" id="CP009417">
    <property type="protein sequence ID" value="AJD93543.1"/>
    <property type="molecule type" value="Genomic_DNA"/>
</dbReference>
<evidence type="ECO:0000313" key="1">
    <source>
        <dbReference type="EMBL" id="AJD93543.1"/>
    </source>
</evidence>
<organism evidence="1 2">
    <name type="scientific">Jeotgalibacillus malaysiensis</name>
    <dbReference type="NCBI Taxonomy" id="1508404"/>
    <lineage>
        <taxon>Bacteria</taxon>
        <taxon>Bacillati</taxon>
        <taxon>Bacillota</taxon>
        <taxon>Bacilli</taxon>
        <taxon>Bacillales</taxon>
        <taxon>Caryophanaceae</taxon>
        <taxon>Jeotgalibacillus</taxon>
    </lineage>
</organism>
<gene>
    <name evidence="1" type="ORF">JMA_42260</name>
</gene>
<dbReference type="Proteomes" id="UP000031449">
    <property type="component" value="Plasmid unnamed"/>
</dbReference>
<dbReference type="InterPro" id="IPR015943">
    <property type="entry name" value="WD40/YVTN_repeat-like_dom_sf"/>
</dbReference>
<protein>
    <submittedName>
        <fullName evidence="1">Uncharacterized protein</fullName>
    </submittedName>
</protein>
<evidence type="ECO:0000313" key="2">
    <source>
        <dbReference type="Proteomes" id="UP000031449"/>
    </source>
</evidence>
<name>A0A0B5AYF7_9BACL</name>
<sequence>MSNNWKYTMQKHRGKIWLGGSLLATAVVAGGVWLVVSEDSPFSETKEAVSYLADYSIMAKASGDFHLVKVSNGETISQFKIESATPLVFQASADHETLYAFNGDELFAVKGTDGEVIQTSVVNGIGKPTPSRFATDGSFIATYDEKKKSLDVVDVATKTTTTVSDVPVVKDMLVKDGVVFYLTDKELVQVKDGKENRIEVGETLTSIQVAEGNLVLHSTFGQEKGENIVLYVNAETLDIENLQKTGATDTVMLQNDDGESYIHVGHYVNSETPGYQFTRFGVGTSGLEKDELALRIPTETSDIVFTSKNSVVDKDYIYMHSTSGLKVFDVKTQAVTHDIPFDVDYAMPILIEKEEEVTK</sequence>
<dbReference type="SUPFAM" id="SSF50969">
    <property type="entry name" value="YVTN repeat-like/Quinoprotein amine dehydrogenase"/>
    <property type="match status" value="1"/>
</dbReference>
<geneLocation type="plasmid" evidence="2"/>
<keyword evidence="2" id="KW-1185">Reference proteome</keyword>
<proteinExistence type="predicted"/>
<dbReference type="BioCyc" id="JESP1508404:G14D9-13549-MONOMER"/>
<dbReference type="KEGG" id="jeo:JMA_42260"/>
<dbReference type="HOGENOM" id="CLU_764321_0_0_9"/>
<dbReference type="AlphaFoldDB" id="A0A0B5AYF7"/>
<keyword evidence="1" id="KW-0614">Plasmid</keyword>
<accession>A0A0B5AYF7</accession>
<reference evidence="1 2" key="1">
    <citation type="submission" date="2014-08" db="EMBL/GenBank/DDBJ databases">
        <title>Complete genome of a marine bacteria Jeotgalibacillus malaysiensis.</title>
        <authorList>
            <person name="Yaakop A.S."/>
            <person name="Chan K.-G."/>
            <person name="Goh K.M."/>
        </authorList>
    </citation>
    <scope>NUCLEOTIDE SEQUENCE [LARGE SCALE GENOMIC DNA]</scope>
    <source>
        <strain evidence="1 2">D5</strain>
        <plasmid evidence="2">Plasmid</plasmid>
    </source>
</reference>
<dbReference type="InterPro" id="IPR011044">
    <property type="entry name" value="Quino_amine_DH_bsu"/>
</dbReference>
<dbReference type="Gene3D" id="2.130.10.10">
    <property type="entry name" value="YVTN repeat-like/Quinoprotein amine dehydrogenase"/>
    <property type="match status" value="1"/>
</dbReference>